<proteinExistence type="predicted"/>
<sequence>MFSSKWTKVIMEPDLEKMCATNDVTVPPPTKFCFFISDENWSFFLFENKYLFWY</sequence>
<protein>
    <submittedName>
        <fullName evidence="1">Uncharacterized protein</fullName>
    </submittedName>
</protein>
<reference evidence="1" key="1">
    <citation type="submission" date="2014-05" db="EMBL/GenBank/DDBJ databases">
        <authorList>
            <person name="Chronopoulou M."/>
        </authorList>
    </citation>
    <scope>NUCLEOTIDE SEQUENCE</scope>
    <source>
        <tissue evidence="1">Whole organism</tissue>
    </source>
</reference>
<dbReference type="AlphaFoldDB" id="A0A0K2TLP4"/>
<name>A0A0K2TLP4_LEPSM</name>
<dbReference type="EMBL" id="HACA01009399">
    <property type="protein sequence ID" value="CDW26760.1"/>
    <property type="molecule type" value="Transcribed_RNA"/>
</dbReference>
<evidence type="ECO:0000313" key="1">
    <source>
        <dbReference type="EMBL" id="CDW26760.1"/>
    </source>
</evidence>
<organism evidence="1">
    <name type="scientific">Lepeophtheirus salmonis</name>
    <name type="common">Salmon louse</name>
    <name type="synonym">Caligus salmonis</name>
    <dbReference type="NCBI Taxonomy" id="72036"/>
    <lineage>
        <taxon>Eukaryota</taxon>
        <taxon>Metazoa</taxon>
        <taxon>Ecdysozoa</taxon>
        <taxon>Arthropoda</taxon>
        <taxon>Crustacea</taxon>
        <taxon>Multicrustacea</taxon>
        <taxon>Hexanauplia</taxon>
        <taxon>Copepoda</taxon>
        <taxon>Siphonostomatoida</taxon>
        <taxon>Caligidae</taxon>
        <taxon>Lepeophtheirus</taxon>
    </lineage>
</organism>
<accession>A0A0K2TLP4</accession>